<gene>
    <name evidence="3" type="ORF">J3R75_000719</name>
</gene>
<dbReference type="RefSeq" id="WP_307259947.1">
    <property type="nucleotide sequence ID" value="NZ_JAUSVL010000001.1"/>
</dbReference>
<reference evidence="3" key="1">
    <citation type="submission" date="2023-07" db="EMBL/GenBank/DDBJ databases">
        <title>Genomic Encyclopedia of Type Strains, Phase IV (KMG-IV): sequencing the most valuable type-strain genomes for metagenomic binning, comparative biology and taxonomic classification.</title>
        <authorList>
            <person name="Goeker M."/>
        </authorList>
    </citation>
    <scope>NUCLEOTIDE SEQUENCE</scope>
    <source>
        <strain evidence="3">DSM 24202</strain>
    </source>
</reference>
<dbReference type="AlphaFoldDB" id="A0AAE4ANR0"/>
<feature type="chain" id="PRO_5042057165" evidence="2">
    <location>
        <begin position="34"/>
        <end position="264"/>
    </location>
</feature>
<evidence type="ECO:0000313" key="4">
    <source>
        <dbReference type="Proteomes" id="UP001238163"/>
    </source>
</evidence>
<feature type="signal peptide" evidence="2">
    <location>
        <begin position="1"/>
        <end position="33"/>
    </location>
</feature>
<organism evidence="3 4">
    <name type="scientific">Oligosphaera ethanolica</name>
    <dbReference type="NCBI Taxonomy" id="760260"/>
    <lineage>
        <taxon>Bacteria</taxon>
        <taxon>Pseudomonadati</taxon>
        <taxon>Lentisphaerota</taxon>
        <taxon>Oligosphaeria</taxon>
        <taxon>Oligosphaerales</taxon>
        <taxon>Oligosphaeraceae</taxon>
        <taxon>Oligosphaera</taxon>
    </lineage>
</organism>
<evidence type="ECO:0000256" key="1">
    <source>
        <dbReference type="SAM" id="MobiDB-lite"/>
    </source>
</evidence>
<evidence type="ECO:0000256" key="2">
    <source>
        <dbReference type="SAM" id="SignalP"/>
    </source>
</evidence>
<dbReference type="Proteomes" id="UP001238163">
    <property type="component" value="Unassembled WGS sequence"/>
</dbReference>
<name>A0AAE4ANR0_9BACT</name>
<keyword evidence="4" id="KW-1185">Reference proteome</keyword>
<proteinExistence type="predicted"/>
<protein>
    <submittedName>
        <fullName evidence="3">Uncharacterized protein</fullName>
    </submittedName>
</protein>
<sequence length="264" mass="28693">MIHHAQPSLQRHQLLFLLAVVTAALCCPDNATAQEREPATASTKSIINLWSGCEQPLLVPADAAWAVISDHGRKLFSGKTDGEQPVITLPALPPDTRETAVLTVNGQVHAKLIFWPPQLLDQCQAVFADAPGHVATALKQLGIRDAPDRDESASSPAAKPPARIQGSLPFTPSPGLTLVFPDRWSFPCAIADDWRDITLHHAKKPGTLSVIYDKHSRSIDANGALSYVVLKKHRSQCVIFSPDFSLTDIDNALLVKAFLEEKQP</sequence>
<evidence type="ECO:0000313" key="3">
    <source>
        <dbReference type="EMBL" id="MDQ0288612.1"/>
    </source>
</evidence>
<keyword evidence="2" id="KW-0732">Signal</keyword>
<comment type="caution">
    <text evidence="3">The sequence shown here is derived from an EMBL/GenBank/DDBJ whole genome shotgun (WGS) entry which is preliminary data.</text>
</comment>
<feature type="region of interest" description="Disordered" evidence="1">
    <location>
        <begin position="146"/>
        <end position="166"/>
    </location>
</feature>
<dbReference type="EMBL" id="JAUSVL010000001">
    <property type="protein sequence ID" value="MDQ0288612.1"/>
    <property type="molecule type" value="Genomic_DNA"/>
</dbReference>
<accession>A0AAE4ANR0</accession>
<feature type="compositionally biased region" description="Low complexity" evidence="1">
    <location>
        <begin position="153"/>
        <end position="162"/>
    </location>
</feature>